<dbReference type="EMBL" id="CAXDID020000153">
    <property type="protein sequence ID" value="CAL6042224.1"/>
    <property type="molecule type" value="Genomic_DNA"/>
</dbReference>
<dbReference type="Proteomes" id="UP001642409">
    <property type="component" value="Unassembled WGS sequence"/>
</dbReference>
<reference evidence="2 3" key="2">
    <citation type="submission" date="2024-07" db="EMBL/GenBank/DDBJ databases">
        <authorList>
            <person name="Akdeniz Z."/>
        </authorList>
    </citation>
    <scope>NUCLEOTIDE SEQUENCE [LARGE SCALE GENOMIC DNA]</scope>
</reference>
<protein>
    <submittedName>
        <fullName evidence="2">Hypothetical_protein</fullName>
    </submittedName>
</protein>
<gene>
    <name evidence="1" type="ORF">HINF_LOCUS30641</name>
    <name evidence="2" type="ORF">HINF_LOCUS39488</name>
</gene>
<accession>A0AA86PQR4</accession>
<reference evidence="1" key="1">
    <citation type="submission" date="2023-06" db="EMBL/GenBank/DDBJ databases">
        <authorList>
            <person name="Kurt Z."/>
        </authorList>
    </citation>
    <scope>NUCLEOTIDE SEQUENCE</scope>
</reference>
<name>A0AA86PQR4_9EUKA</name>
<proteinExistence type="predicted"/>
<keyword evidence="3" id="KW-1185">Reference proteome</keyword>
<sequence>MLEYLLRYATNIKARLLQQNDFQVSLLFLAANDAHVVGVQALAVADLQAVDAEEELALPAGLGALDEILKVLCDYLIQRNKIFKDQYQKLQYIISCKISIICTSCM</sequence>
<organism evidence="1">
    <name type="scientific">Hexamita inflata</name>
    <dbReference type="NCBI Taxonomy" id="28002"/>
    <lineage>
        <taxon>Eukaryota</taxon>
        <taxon>Metamonada</taxon>
        <taxon>Diplomonadida</taxon>
        <taxon>Hexamitidae</taxon>
        <taxon>Hexamitinae</taxon>
        <taxon>Hexamita</taxon>
    </lineage>
</organism>
<evidence type="ECO:0000313" key="1">
    <source>
        <dbReference type="EMBL" id="CAI9942996.1"/>
    </source>
</evidence>
<dbReference type="EMBL" id="CATOUU010000710">
    <property type="protein sequence ID" value="CAI9942996.1"/>
    <property type="molecule type" value="Genomic_DNA"/>
</dbReference>
<comment type="caution">
    <text evidence="1">The sequence shown here is derived from an EMBL/GenBank/DDBJ whole genome shotgun (WGS) entry which is preliminary data.</text>
</comment>
<evidence type="ECO:0000313" key="3">
    <source>
        <dbReference type="Proteomes" id="UP001642409"/>
    </source>
</evidence>
<dbReference type="AlphaFoldDB" id="A0AA86PQR4"/>
<evidence type="ECO:0000313" key="2">
    <source>
        <dbReference type="EMBL" id="CAL6042224.1"/>
    </source>
</evidence>